<evidence type="ECO:0000256" key="3">
    <source>
        <dbReference type="ARBA" id="ARBA00023002"/>
    </source>
</evidence>
<comment type="similarity">
    <text evidence="1">Belongs to the NmrA-type oxidoreductase family.</text>
</comment>
<dbReference type="Proteomes" id="UP001362999">
    <property type="component" value="Unassembled WGS sequence"/>
</dbReference>
<dbReference type="InterPro" id="IPR008030">
    <property type="entry name" value="NmrA-like"/>
</dbReference>
<reference evidence="5 6" key="1">
    <citation type="journal article" date="2024" name="J Genomics">
        <title>Draft genome sequencing and assembly of Favolaschia claudopus CIRM-BRFM 2984 isolated from oak limbs.</title>
        <authorList>
            <person name="Navarro D."/>
            <person name="Drula E."/>
            <person name="Chaduli D."/>
            <person name="Cazenave R."/>
            <person name="Ahrendt S."/>
            <person name="Wang J."/>
            <person name="Lipzen A."/>
            <person name="Daum C."/>
            <person name="Barry K."/>
            <person name="Grigoriev I.V."/>
            <person name="Favel A."/>
            <person name="Rosso M.N."/>
            <person name="Martin F."/>
        </authorList>
    </citation>
    <scope>NUCLEOTIDE SEQUENCE [LARGE SCALE GENOMIC DNA]</scope>
    <source>
        <strain evidence="5 6">CIRM-BRFM 2984</strain>
    </source>
</reference>
<dbReference type="SUPFAM" id="SSF51735">
    <property type="entry name" value="NAD(P)-binding Rossmann-fold domains"/>
    <property type="match status" value="1"/>
</dbReference>
<evidence type="ECO:0000256" key="2">
    <source>
        <dbReference type="ARBA" id="ARBA00022857"/>
    </source>
</evidence>
<dbReference type="Pfam" id="PF05368">
    <property type="entry name" value="NmrA"/>
    <property type="match status" value="1"/>
</dbReference>
<dbReference type="CDD" id="cd05251">
    <property type="entry name" value="NmrA_like_SDR_a"/>
    <property type="match status" value="1"/>
</dbReference>
<evidence type="ECO:0000256" key="1">
    <source>
        <dbReference type="ARBA" id="ARBA00006328"/>
    </source>
</evidence>
<dbReference type="GO" id="GO:0016491">
    <property type="term" value="F:oxidoreductase activity"/>
    <property type="evidence" value="ECO:0007669"/>
    <property type="project" value="UniProtKB-KW"/>
</dbReference>
<dbReference type="GO" id="GO:0005634">
    <property type="term" value="C:nucleus"/>
    <property type="evidence" value="ECO:0007669"/>
    <property type="project" value="TreeGrafter"/>
</dbReference>
<dbReference type="Gene3D" id="3.90.25.10">
    <property type="entry name" value="UDP-galactose 4-epimerase, domain 1"/>
    <property type="match status" value="1"/>
</dbReference>
<sequence>MTITQDSTAPLVAVVGATGIQGGSVVKALAESDKPYRIRGLTRDATKPAAQALVAQGVEVVTVEIVVENKDAVIKAFSGANAVFLVTAYMVHADAARETAEGKMMIDAAKAAGVEHIVWSGLPAVRKLSGGAVQNVLNFDSKAEVTEHGFQSGVPFVNIQAGFYDTNFVGWAAPTKKADGSLVIRLAVRPTTRFPMIYAEEDYGLYVRRALEAPVFPNGAEVLTGEYITGEDMVRQLAEVTGKQITFEQISLEQLEKEFSAVMPPPLVATFVDAMKWADEFGYYGGAPTTSLEGLGRTPKSWKQFCQIADWSKFLA</sequence>
<keyword evidence="2" id="KW-0521">NADP</keyword>
<accession>A0AAW0D7J6</accession>
<dbReference type="Gene3D" id="3.40.50.720">
    <property type="entry name" value="NAD(P)-binding Rossmann-like Domain"/>
    <property type="match status" value="1"/>
</dbReference>
<dbReference type="PANTHER" id="PTHR42748">
    <property type="entry name" value="NITROGEN METABOLITE REPRESSION PROTEIN NMRA FAMILY MEMBER"/>
    <property type="match status" value="1"/>
</dbReference>
<feature type="domain" description="NmrA-like" evidence="4">
    <location>
        <begin position="11"/>
        <end position="285"/>
    </location>
</feature>
<dbReference type="PANTHER" id="PTHR42748:SF30">
    <property type="entry name" value="NMRA-LIKE DOMAIN-CONTAINING PROTEIN"/>
    <property type="match status" value="1"/>
</dbReference>
<evidence type="ECO:0000313" key="5">
    <source>
        <dbReference type="EMBL" id="KAK7046768.1"/>
    </source>
</evidence>
<comment type="caution">
    <text evidence="5">The sequence shown here is derived from an EMBL/GenBank/DDBJ whole genome shotgun (WGS) entry which is preliminary data.</text>
</comment>
<proteinExistence type="inferred from homology"/>
<dbReference type="AlphaFoldDB" id="A0AAW0D7J6"/>
<evidence type="ECO:0000259" key="4">
    <source>
        <dbReference type="Pfam" id="PF05368"/>
    </source>
</evidence>
<dbReference type="EMBL" id="JAWWNJ010000010">
    <property type="protein sequence ID" value="KAK7046768.1"/>
    <property type="molecule type" value="Genomic_DNA"/>
</dbReference>
<protein>
    <submittedName>
        <fullName evidence="5">NAD(P)-binding protein</fullName>
    </submittedName>
</protein>
<keyword evidence="6" id="KW-1185">Reference proteome</keyword>
<dbReference type="InterPro" id="IPR036291">
    <property type="entry name" value="NAD(P)-bd_dom_sf"/>
</dbReference>
<organism evidence="5 6">
    <name type="scientific">Favolaschia claudopus</name>
    <dbReference type="NCBI Taxonomy" id="2862362"/>
    <lineage>
        <taxon>Eukaryota</taxon>
        <taxon>Fungi</taxon>
        <taxon>Dikarya</taxon>
        <taxon>Basidiomycota</taxon>
        <taxon>Agaricomycotina</taxon>
        <taxon>Agaricomycetes</taxon>
        <taxon>Agaricomycetidae</taxon>
        <taxon>Agaricales</taxon>
        <taxon>Marasmiineae</taxon>
        <taxon>Mycenaceae</taxon>
        <taxon>Favolaschia</taxon>
    </lineage>
</organism>
<keyword evidence="3" id="KW-0560">Oxidoreductase</keyword>
<dbReference type="InterPro" id="IPR051164">
    <property type="entry name" value="NmrA-like_oxidored"/>
</dbReference>
<evidence type="ECO:0000313" key="6">
    <source>
        <dbReference type="Proteomes" id="UP001362999"/>
    </source>
</evidence>
<name>A0AAW0D7J6_9AGAR</name>
<gene>
    <name evidence="5" type="ORF">R3P38DRAFT_2607800</name>
</gene>